<reference evidence="3" key="1">
    <citation type="journal article" date="2023" name="Mol. Phylogenet. Evol.">
        <title>Genome-scale phylogeny and comparative genomics of the fungal order Sordariales.</title>
        <authorList>
            <person name="Hensen N."/>
            <person name="Bonometti L."/>
            <person name="Westerberg I."/>
            <person name="Brannstrom I.O."/>
            <person name="Guillou S."/>
            <person name="Cros-Aarteil S."/>
            <person name="Calhoun S."/>
            <person name="Haridas S."/>
            <person name="Kuo A."/>
            <person name="Mondo S."/>
            <person name="Pangilinan J."/>
            <person name="Riley R."/>
            <person name="LaButti K."/>
            <person name="Andreopoulos B."/>
            <person name="Lipzen A."/>
            <person name="Chen C."/>
            <person name="Yan M."/>
            <person name="Daum C."/>
            <person name="Ng V."/>
            <person name="Clum A."/>
            <person name="Steindorff A."/>
            <person name="Ohm R.A."/>
            <person name="Martin F."/>
            <person name="Silar P."/>
            <person name="Natvig D.O."/>
            <person name="Lalanne C."/>
            <person name="Gautier V."/>
            <person name="Ament-Velasquez S.L."/>
            <person name="Kruys A."/>
            <person name="Hutchinson M.I."/>
            <person name="Powell A.J."/>
            <person name="Barry K."/>
            <person name="Miller A.N."/>
            <person name="Grigoriev I.V."/>
            <person name="Debuchy R."/>
            <person name="Gladieux P."/>
            <person name="Hiltunen Thoren M."/>
            <person name="Johannesson H."/>
        </authorList>
    </citation>
    <scope>NUCLEOTIDE SEQUENCE</scope>
    <source>
        <strain evidence="3">CBS 892.96</strain>
    </source>
</reference>
<dbReference type="Pfam" id="PF06191">
    <property type="entry name" value="DUF995"/>
    <property type="match status" value="1"/>
</dbReference>
<dbReference type="InterPro" id="IPR009337">
    <property type="entry name" value="DUF995"/>
</dbReference>
<feature type="binding site" evidence="1">
    <location>
        <position position="327"/>
    </location>
    <ligand>
        <name>Mg(2+)</name>
        <dbReference type="ChEBI" id="CHEBI:18420"/>
        <label>1</label>
    </ligand>
</feature>
<gene>
    <name evidence="3" type="ORF">QBC36DRAFT_179863</name>
</gene>
<evidence type="ECO:0000313" key="4">
    <source>
        <dbReference type="Proteomes" id="UP001302321"/>
    </source>
</evidence>
<keyword evidence="1" id="KW-0460">Magnesium</keyword>
<feature type="binding site" evidence="1">
    <location>
        <position position="82"/>
    </location>
    <ligand>
        <name>Mg(2+)</name>
        <dbReference type="ChEBI" id="CHEBI:18420"/>
        <label>1</label>
    </ligand>
</feature>
<keyword evidence="4" id="KW-1185">Reference proteome</keyword>
<dbReference type="InterPro" id="IPR005502">
    <property type="entry name" value="Ribosyl_crysJ1"/>
</dbReference>
<feature type="region of interest" description="Disordered" evidence="2">
    <location>
        <begin position="411"/>
        <end position="445"/>
    </location>
</feature>
<dbReference type="PANTHER" id="PTHR16222">
    <property type="entry name" value="ADP-RIBOSYLGLYCOHYDROLASE"/>
    <property type="match status" value="1"/>
</dbReference>
<dbReference type="InterPro" id="IPR050792">
    <property type="entry name" value="ADP-ribosylglycohydrolase"/>
</dbReference>
<feature type="binding site" evidence="1">
    <location>
        <position position="325"/>
    </location>
    <ligand>
        <name>Mg(2+)</name>
        <dbReference type="ChEBI" id="CHEBI:18420"/>
        <label>1</label>
    </ligand>
</feature>
<dbReference type="SUPFAM" id="SSF101478">
    <property type="entry name" value="ADP-ribosylglycohydrolase"/>
    <property type="match status" value="1"/>
</dbReference>
<dbReference type="EMBL" id="MU866114">
    <property type="protein sequence ID" value="KAK4179586.1"/>
    <property type="molecule type" value="Genomic_DNA"/>
</dbReference>
<evidence type="ECO:0000256" key="1">
    <source>
        <dbReference type="PIRSR" id="PIRSR605502-1"/>
    </source>
</evidence>
<comment type="cofactor">
    <cofactor evidence="1">
        <name>Mg(2+)</name>
        <dbReference type="ChEBI" id="CHEBI:18420"/>
    </cofactor>
    <text evidence="1">Binds 2 magnesium ions per subunit.</text>
</comment>
<dbReference type="Gene3D" id="1.10.4080.10">
    <property type="entry name" value="ADP-ribosylation/Crystallin J1"/>
    <property type="match status" value="1"/>
</dbReference>
<comment type="caution">
    <text evidence="3">The sequence shown here is derived from an EMBL/GenBank/DDBJ whole genome shotgun (WGS) entry which is preliminary data.</text>
</comment>
<dbReference type="GO" id="GO:0046872">
    <property type="term" value="F:metal ion binding"/>
    <property type="evidence" value="ECO:0007669"/>
    <property type="project" value="UniProtKB-KW"/>
</dbReference>
<dbReference type="Pfam" id="PF03747">
    <property type="entry name" value="ADP_ribosyl_GH"/>
    <property type="match status" value="1"/>
</dbReference>
<dbReference type="AlphaFoldDB" id="A0AAN7A8T4"/>
<proteinExistence type="predicted"/>
<keyword evidence="1" id="KW-0479">Metal-binding</keyword>
<protein>
    <submittedName>
        <fullName evidence="3">ADP-ribosylglycohydrolase-domain-containing protein</fullName>
    </submittedName>
</protein>
<reference evidence="3" key="2">
    <citation type="submission" date="2023-05" db="EMBL/GenBank/DDBJ databases">
        <authorList>
            <consortium name="Lawrence Berkeley National Laboratory"/>
            <person name="Steindorff A."/>
            <person name="Hensen N."/>
            <person name="Bonometti L."/>
            <person name="Westerberg I."/>
            <person name="Brannstrom I.O."/>
            <person name="Guillou S."/>
            <person name="Cros-Aarteil S."/>
            <person name="Calhoun S."/>
            <person name="Haridas S."/>
            <person name="Kuo A."/>
            <person name="Mondo S."/>
            <person name="Pangilinan J."/>
            <person name="Riley R."/>
            <person name="Labutti K."/>
            <person name="Andreopoulos B."/>
            <person name="Lipzen A."/>
            <person name="Chen C."/>
            <person name="Yanf M."/>
            <person name="Daum C."/>
            <person name="Ng V."/>
            <person name="Clum A."/>
            <person name="Ohm R."/>
            <person name="Martin F."/>
            <person name="Silar P."/>
            <person name="Natvig D."/>
            <person name="Lalanne C."/>
            <person name="Gautier V."/>
            <person name="Ament-Velasquez S.L."/>
            <person name="Kruys A."/>
            <person name="Hutchinson M.I."/>
            <person name="Powell A.J."/>
            <person name="Barry K."/>
            <person name="Miller A.N."/>
            <person name="Grigoriev I.V."/>
            <person name="Debuchy R."/>
            <person name="Gladieux P."/>
            <person name="Thoren M.H."/>
            <person name="Johannesson H."/>
        </authorList>
    </citation>
    <scope>NUCLEOTIDE SEQUENCE</scope>
    <source>
        <strain evidence="3">CBS 892.96</strain>
    </source>
</reference>
<feature type="binding site" evidence="1">
    <location>
        <position position="83"/>
    </location>
    <ligand>
        <name>Mg(2+)</name>
        <dbReference type="ChEBI" id="CHEBI:18420"/>
        <label>1</label>
    </ligand>
</feature>
<evidence type="ECO:0000313" key="3">
    <source>
        <dbReference type="EMBL" id="KAK4179586.1"/>
    </source>
</evidence>
<dbReference type="PANTHER" id="PTHR16222:SF28">
    <property type="entry name" value="ADP-RIBOSYLGLYCOHYDROLASE"/>
    <property type="match status" value="1"/>
</dbReference>
<evidence type="ECO:0000256" key="2">
    <source>
        <dbReference type="SAM" id="MobiDB-lite"/>
    </source>
</evidence>
<feature type="compositionally biased region" description="Low complexity" evidence="2">
    <location>
        <begin position="427"/>
        <end position="439"/>
    </location>
</feature>
<feature type="binding site" evidence="1">
    <location>
        <position position="328"/>
    </location>
    <ligand>
        <name>Mg(2+)</name>
        <dbReference type="ChEBI" id="CHEBI:18420"/>
        <label>1</label>
    </ligand>
</feature>
<feature type="compositionally biased region" description="Basic and acidic residues" evidence="2">
    <location>
        <begin position="411"/>
        <end position="426"/>
    </location>
</feature>
<dbReference type="InterPro" id="IPR036705">
    <property type="entry name" value="Ribosyl_crysJ1_sf"/>
</dbReference>
<name>A0AAN7A8T4_9PEZI</name>
<organism evidence="3 4">
    <name type="scientific">Triangularia setosa</name>
    <dbReference type="NCBI Taxonomy" id="2587417"/>
    <lineage>
        <taxon>Eukaryota</taxon>
        <taxon>Fungi</taxon>
        <taxon>Dikarya</taxon>
        <taxon>Ascomycota</taxon>
        <taxon>Pezizomycotina</taxon>
        <taxon>Sordariomycetes</taxon>
        <taxon>Sordariomycetidae</taxon>
        <taxon>Sordariales</taxon>
        <taxon>Podosporaceae</taxon>
        <taxon>Triangularia</taxon>
    </lineage>
</organism>
<dbReference type="Proteomes" id="UP001302321">
    <property type="component" value="Unassembled WGS sequence"/>
</dbReference>
<sequence length="445" mass="48827">MSPVDILPQQALTNLLHSALQDRIIGVLIGSALGDTIGLYTEFLFSAQAKSAYPSGIFTLHPTPTPFKLDRHRAPFSAGHWTDDTDHALLLLLTFLHNSTSSRLVVPTQTDFAERLRIWVSQGFKPLDTMPLGLGRLMGTALTSKGFDIDPEKVARECWEGTGRKAAPNGSLMRTHPLGLMTLWEEEAKCFEIAADISRVTHVDPRCVIACVVGSGLVRAVVRGEVNTEQDVEGVIERAKKWYEDVGKQAGDPEVDWKEFESHVSGEGGLEGLKLDDGHAIGYVYKTLGAGVVLLRMAVQRNHGVLDRVRVFEELITELVMHGGDADTNACFSGALLGGYLGFSALPDHWKNGMVHGKWLVGKAESLCQVLNVKKGEYNGQEDADTAPLGGKAVVSQQEMEGKWMVFQQETMKKMDEAKKAEEAKNAESNSKPSWSAPWKKPKQH</sequence>
<feature type="binding site" evidence="1">
    <location>
        <position position="84"/>
    </location>
    <ligand>
        <name>Mg(2+)</name>
        <dbReference type="ChEBI" id="CHEBI:18420"/>
        <label>1</label>
    </ligand>
</feature>
<accession>A0AAN7A8T4</accession>